<reference evidence="1" key="1">
    <citation type="submission" date="2020-08" db="EMBL/GenBank/DDBJ databases">
        <title>Multicomponent nature underlies the extraordinary mechanical properties of spider dragline silk.</title>
        <authorList>
            <person name="Kono N."/>
            <person name="Nakamura H."/>
            <person name="Mori M."/>
            <person name="Yoshida Y."/>
            <person name="Ohtoshi R."/>
            <person name="Malay A.D."/>
            <person name="Moran D.A.P."/>
            <person name="Tomita M."/>
            <person name="Numata K."/>
            <person name="Arakawa K."/>
        </authorList>
    </citation>
    <scope>NUCLEOTIDE SEQUENCE</scope>
</reference>
<keyword evidence="2" id="KW-1185">Reference proteome</keyword>
<gene>
    <name evidence="1" type="ORF">NPIL_405691</name>
</gene>
<evidence type="ECO:0000313" key="1">
    <source>
        <dbReference type="EMBL" id="GFU15657.1"/>
    </source>
</evidence>
<feature type="non-terminal residue" evidence="1">
    <location>
        <position position="1"/>
    </location>
</feature>
<name>A0A8X6UGP5_NEPPI</name>
<dbReference type="Proteomes" id="UP000887013">
    <property type="component" value="Unassembled WGS sequence"/>
</dbReference>
<protein>
    <submittedName>
        <fullName evidence="1">Uncharacterized protein</fullName>
    </submittedName>
</protein>
<organism evidence="1 2">
    <name type="scientific">Nephila pilipes</name>
    <name type="common">Giant wood spider</name>
    <name type="synonym">Nephila maculata</name>
    <dbReference type="NCBI Taxonomy" id="299642"/>
    <lineage>
        <taxon>Eukaryota</taxon>
        <taxon>Metazoa</taxon>
        <taxon>Ecdysozoa</taxon>
        <taxon>Arthropoda</taxon>
        <taxon>Chelicerata</taxon>
        <taxon>Arachnida</taxon>
        <taxon>Araneae</taxon>
        <taxon>Araneomorphae</taxon>
        <taxon>Entelegynae</taxon>
        <taxon>Araneoidea</taxon>
        <taxon>Nephilidae</taxon>
        <taxon>Nephila</taxon>
    </lineage>
</organism>
<dbReference type="EMBL" id="BMAW01126206">
    <property type="protein sequence ID" value="GFU15657.1"/>
    <property type="molecule type" value="Genomic_DNA"/>
</dbReference>
<accession>A0A8X6UGP5</accession>
<comment type="caution">
    <text evidence="1">The sequence shown here is derived from an EMBL/GenBank/DDBJ whole genome shotgun (WGS) entry which is preliminary data.</text>
</comment>
<dbReference type="AlphaFoldDB" id="A0A8X6UGP5"/>
<proteinExistence type="predicted"/>
<evidence type="ECO:0000313" key="2">
    <source>
        <dbReference type="Proteomes" id="UP000887013"/>
    </source>
</evidence>
<sequence>GVAGSWQKTLFMILSDEVKGYCDQLPASLELNDLLVSPTVVIYLAQAGMRR</sequence>